<reference evidence="2 3" key="1">
    <citation type="submission" date="2018-06" db="EMBL/GenBank/DDBJ databases">
        <authorList>
            <consortium name="Pathogen Informatics"/>
            <person name="Doyle S."/>
        </authorList>
    </citation>
    <scope>NUCLEOTIDE SEQUENCE [LARGE SCALE GENOMIC DNA]</scope>
    <source>
        <strain evidence="2 3">NCTC10672</strain>
    </source>
</reference>
<feature type="domain" description="Bacterial EndoU nuclease" evidence="1">
    <location>
        <begin position="5"/>
        <end position="113"/>
    </location>
</feature>
<dbReference type="Proteomes" id="UP000254186">
    <property type="component" value="Unassembled WGS sequence"/>
</dbReference>
<dbReference type="AlphaFoldDB" id="A0A377JFT8"/>
<proteinExistence type="predicted"/>
<gene>
    <name evidence="2" type="ORF">NCTC10672_00532</name>
</gene>
<organism evidence="2 3">
    <name type="scientific">Haemophilus parainfluenzae</name>
    <dbReference type="NCBI Taxonomy" id="729"/>
    <lineage>
        <taxon>Bacteria</taxon>
        <taxon>Pseudomonadati</taxon>
        <taxon>Pseudomonadota</taxon>
        <taxon>Gammaproteobacteria</taxon>
        <taxon>Pasteurellales</taxon>
        <taxon>Pasteurellaceae</taxon>
        <taxon>Haemophilus</taxon>
    </lineage>
</organism>
<evidence type="ECO:0000313" key="3">
    <source>
        <dbReference type="Proteomes" id="UP000254186"/>
    </source>
</evidence>
<dbReference type="InterPro" id="IPR029501">
    <property type="entry name" value="EndoU_bac"/>
</dbReference>
<dbReference type="Pfam" id="PF14436">
    <property type="entry name" value="EndoU_bacteria"/>
    <property type="match status" value="1"/>
</dbReference>
<evidence type="ECO:0000313" key="2">
    <source>
        <dbReference type="EMBL" id="STP03109.1"/>
    </source>
</evidence>
<sequence>MTVMIGGHSALGNIRVDRILYTYPNGVYLAQISAFDSETNQYIAKTNNNEETLMFPQTWTADRIKVEINSAYMNQVDDLDPIRKAEGMWVGISNSGVRVKGYTYPVVTAFPSAEQE</sequence>
<evidence type="ECO:0000259" key="1">
    <source>
        <dbReference type="Pfam" id="PF14436"/>
    </source>
</evidence>
<dbReference type="GO" id="GO:0004519">
    <property type="term" value="F:endonuclease activity"/>
    <property type="evidence" value="ECO:0007669"/>
    <property type="project" value="InterPro"/>
</dbReference>
<dbReference type="EMBL" id="UGHY01000002">
    <property type="protein sequence ID" value="STP03109.1"/>
    <property type="molecule type" value="Genomic_DNA"/>
</dbReference>
<protein>
    <recommendedName>
        <fullName evidence="1">Bacterial EndoU nuclease domain-containing protein</fullName>
    </recommendedName>
</protein>
<accession>A0A377JFT8</accession>
<name>A0A377JFT8_HAEPA</name>
<dbReference type="RefSeq" id="WP_115179718.1">
    <property type="nucleotide sequence ID" value="NZ_UGHY01000002.1"/>
</dbReference>